<sequence length="458" mass="51669">MVITVAIVGRPNVGKSTLFNRLTGSKQALVDDTPGLTRDRREGNAKIANLKFRIIDTAGLDEVHNQSLNGRIWQQTKIAIHQANMILMVIDVRVGVTPLDSHFANLLRKLKIPVVLLANKCDTHGSISTINEAYKLGLGDPIAISAEHNDGIYKLYYIIHSYINDNPDLTAEYLRPSNHLKEIENSRVLKIAIVGRPNVGKSTLVNRLIKEERMLTGPEAGITRESIKVPWKYSNHEIHLFDTAGLRRKAKVVEKLERMSTSDSMSAIRFAQVVILVIDGNQMLQNQELAIANTVFKQGRSMIIAVNKWDAVSEKKAASQRIREQLNTSLSQARGIPWIAISALHDTNLGKLLKAVFNIYKIWNTRIATSQLNIWLKNMTEQHPLPLSRGRRLRLRYITQVNSRPPTFAAFINQANELPKSYISYLIAGLRDEFGLSGVPIRLNLRTRRNPYVKMIDK</sequence>
<dbReference type="eggNOG" id="COG1160">
    <property type="taxonomic scope" value="Bacteria"/>
</dbReference>
<dbReference type="GO" id="GO:0005525">
    <property type="term" value="F:GTP binding"/>
    <property type="evidence" value="ECO:0007669"/>
    <property type="project" value="UniProtKB-UniRule"/>
</dbReference>
<dbReference type="HAMAP" id="MF_00195">
    <property type="entry name" value="GTPase_Der"/>
    <property type="match status" value="1"/>
</dbReference>
<keyword evidence="4 10" id="KW-0677">Repeat</keyword>
<keyword evidence="3 8" id="KW-0690">Ribosome biogenesis</keyword>
<dbReference type="CDD" id="cd01895">
    <property type="entry name" value="EngA2"/>
    <property type="match status" value="1"/>
</dbReference>
<organism evidence="12 13">
    <name type="scientific">Candidatus Endolissoclinum faulkneri L5</name>
    <dbReference type="NCBI Taxonomy" id="1401328"/>
    <lineage>
        <taxon>Bacteria</taxon>
        <taxon>Pseudomonadati</taxon>
        <taxon>Pseudomonadota</taxon>
        <taxon>Alphaproteobacteria</taxon>
        <taxon>Rhodospirillales</taxon>
        <taxon>Rhodospirillaceae</taxon>
        <taxon>Candidatus Endolissoclinum</taxon>
    </lineage>
</organism>
<dbReference type="PIRSF" id="PIRSF006485">
    <property type="entry name" value="GTP-binding_EngA"/>
    <property type="match status" value="1"/>
</dbReference>
<dbReference type="InterPro" id="IPR016484">
    <property type="entry name" value="GTPase_Der"/>
</dbReference>
<gene>
    <name evidence="12" type="primary">engA</name>
    <name evidence="8" type="synonym">der</name>
    <name evidence="12" type="ORF">P856_240</name>
</gene>
<dbReference type="CDD" id="cd01894">
    <property type="entry name" value="EngA1"/>
    <property type="match status" value="1"/>
</dbReference>
<keyword evidence="13" id="KW-1185">Reference proteome</keyword>
<dbReference type="GO" id="GO:0042254">
    <property type="term" value="P:ribosome biogenesis"/>
    <property type="evidence" value="ECO:0007669"/>
    <property type="project" value="UniProtKB-KW"/>
</dbReference>
<evidence type="ECO:0000256" key="6">
    <source>
        <dbReference type="ARBA" id="ARBA00023134"/>
    </source>
</evidence>
<comment type="function">
    <text evidence="8 10">GTPase that plays an essential role in the late steps of ribosome biogenesis.</text>
</comment>
<dbReference type="NCBIfam" id="TIGR00231">
    <property type="entry name" value="small_GTP"/>
    <property type="match status" value="2"/>
</dbReference>
<evidence type="ECO:0000313" key="13">
    <source>
        <dbReference type="Proteomes" id="UP000018700"/>
    </source>
</evidence>
<evidence type="ECO:0000256" key="4">
    <source>
        <dbReference type="ARBA" id="ARBA00022737"/>
    </source>
</evidence>
<dbReference type="PATRIC" id="fig|1401328.3.peg.231"/>
<dbReference type="FunFam" id="3.30.300.20:FF:000004">
    <property type="entry name" value="GTPase Der"/>
    <property type="match status" value="1"/>
</dbReference>
<feature type="binding site" evidence="8">
    <location>
        <begin position="195"/>
        <end position="202"/>
    </location>
    <ligand>
        <name>GTP</name>
        <dbReference type="ChEBI" id="CHEBI:37565"/>
        <label>2</label>
    </ligand>
</feature>
<dbReference type="EMBL" id="CP006745">
    <property type="protein sequence ID" value="AHC73470.1"/>
    <property type="molecule type" value="Genomic_DNA"/>
</dbReference>
<dbReference type="PANTHER" id="PTHR43834">
    <property type="entry name" value="GTPASE DER"/>
    <property type="match status" value="1"/>
</dbReference>
<dbReference type="RefSeq" id="WP_025300351.1">
    <property type="nucleotide sequence ID" value="NZ_CP006745.1"/>
</dbReference>
<dbReference type="Pfam" id="PF01926">
    <property type="entry name" value="MMR_HSR1"/>
    <property type="match status" value="2"/>
</dbReference>
<evidence type="ECO:0000256" key="1">
    <source>
        <dbReference type="ARBA" id="ARBA00008279"/>
    </source>
</evidence>
<keyword evidence="6 8" id="KW-0342">GTP-binding</keyword>
<dbReference type="InterPro" id="IPR005225">
    <property type="entry name" value="Small_GTP-bd"/>
</dbReference>
<evidence type="ECO:0000256" key="2">
    <source>
        <dbReference type="ARBA" id="ARBA00020953"/>
    </source>
</evidence>
<evidence type="ECO:0000313" key="12">
    <source>
        <dbReference type="EMBL" id="AHC73470.1"/>
    </source>
</evidence>
<keyword evidence="5 8" id="KW-0547">Nucleotide-binding</keyword>
<evidence type="ECO:0000256" key="9">
    <source>
        <dbReference type="PROSITE-ProRule" id="PRU01049"/>
    </source>
</evidence>
<evidence type="ECO:0000256" key="7">
    <source>
        <dbReference type="ARBA" id="ARBA00032345"/>
    </source>
</evidence>
<feature type="binding site" evidence="8">
    <location>
        <begin position="9"/>
        <end position="16"/>
    </location>
    <ligand>
        <name>GTP</name>
        <dbReference type="ChEBI" id="CHEBI:37565"/>
        <label>1</label>
    </ligand>
</feature>
<dbReference type="OrthoDB" id="9805918at2"/>
<dbReference type="KEGG" id="efk:P856_240"/>
<name>V9TVW1_9PROT</name>
<feature type="binding site" evidence="8">
    <location>
        <begin position="56"/>
        <end position="60"/>
    </location>
    <ligand>
        <name>GTP</name>
        <dbReference type="ChEBI" id="CHEBI:37565"/>
        <label>1</label>
    </ligand>
</feature>
<dbReference type="Gene3D" id="3.40.50.300">
    <property type="entry name" value="P-loop containing nucleotide triphosphate hydrolases"/>
    <property type="match status" value="2"/>
</dbReference>
<comment type="subunit">
    <text evidence="8">Associates with the 50S ribosomal subunit.</text>
</comment>
<feature type="domain" description="EngA-type G" evidence="11">
    <location>
        <begin position="3"/>
        <end position="167"/>
    </location>
</feature>
<reference evidence="12 13" key="1">
    <citation type="journal article" date="2013" name="PLoS ONE">
        <title>Bacterial endosymbiosis in a chordate host: long-term co-evolution and conservation of secondary metabolism.</title>
        <authorList>
            <person name="Kwan J.C."/>
            <person name="Schmidt E.W."/>
        </authorList>
    </citation>
    <scope>NUCLEOTIDE SEQUENCE [LARGE SCALE GENOMIC DNA]</scope>
    <source>
        <strain evidence="13">faulkneri L5</strain>
    </source>
</reference>
<evidence type="ECO:0000256" key="8">
    <source>
        <dbReference type="HAMAP-Rule" id="MF_00195"/>
    </source>
</evidence>
<dbReference type="PROSITE" id="PS51712">
    <property type="entry name" value="G_ENGA"/>
    <property type="match status" value="2"/>
</dbReference>
<dbReference type="Proteomes" id="UP000018700">
    <property type="component" value="Chromosome"/>
</dbReference>
<feature type="binding site" evidence="8">
    <location>
        <begin position="119"/>
        <end position="122"/>
    </location>
    <ligand>
        <name>GTP</name>
        <dbReference type="ChEBI" id="CHEBI:37565"/>
        <label>1</label>
    </ligand>
</feature>
<proteinExistence type="inferred from homology"/>
<evidence type="ECO:0000256" key="10">
    <source>
        <dbReference type="RuleBase" id="RU004481"/>
    </source>
</evidence>
<dbReference type="HOGENOM" id="CLU_016077_5_0_5"/>
<feature type="binding site" evidence="8">
    <location>
        <begin position="242"/>
        <end position="246"/>
    </location>
    <ligand>
        <name>GTP</name>
        <dbReference type="ChEBI" id="CHEBI:37565"/>
        <label>2</label>
    </ligand>
</feature>
<dbReference type="STRING" id="1401328.P856_240"/>
<evidence type="ECO:0000256" key="3">
    <source>
        <dbReference type="ARBA" id="ARBA00022517"/>
    </source>
</evidence>
<dbReference type="InterPro" id="IPR006073">
    <property type="entry name" value="GTP-bd"/>
</dbReference>
<dbReference type="SUPFAM" id="SSF52540">
    <property type="entry name" value="P-loop containing nucleoside triphosphate hydrolases"/>
    <property type="match status" value="2"/>
</dbReference>
<dbReference type="Pfam" id="PF14714">
    <property type="entry name" value="KH_dom-like"/>
    <property type="match status" value="1"/>
</dbReference>
<evidence type="ECO:0000259" key="11">
    <source>
        <dbReference type="PROSITE" id="PS51712"/>
    </source>
</evidence>
<dbReference type="InterPro" id="IPR032859">
    <property type="entry name" value="KH_dom-like"/>
</dbReference>
<dbReference type="InterPro" id="IPR027417">
    <property type="entry name" value="P-loop_NTPase"/>
</dbReference>
<accession>V9TVW1</accession>
<dbReference type="PANTHER" id="PTHR43834:SF6">
    <property type="entry name" value="GTPASE DER"/>
    <property type="match status" value="1"/>
</dbReference>
<evidence type="ECO:0000256" key="5">
    <source>
        <dbReference type="ARBA" id="ARBA00022741"/>
    </source>
</evidence>
<protein>
    <recommendedName>
        <fullName evidence="2 8">GTPase Der</fullName>
    </recommendedName>
    <alternativeName>
        <fullName evidence="7 8">GTP-binding protein EngA</fullName>
    </alternativeName>
</protein>
<feature type="domain" description="EngA-type G" evidence="11">
    <location>
        <begin position="189"/>
        <end position="364"/>
    </location>
</feature>
<dbReference type="InterPro" id="IPR031166">
    <property type="entry name" value="G_ENGA"/>
</dbReference>
<dbReference type="InterPro" id="IPR015946">
    <property type="entry name" value="KH_dom-like_a/b"/>
</dbReference>
<dbReference type="AlphaFoldDB" id="V9TVW1"/>
<dbReference type="Gene3D" id="3.30.300.20">
    <property type="match status" value="1"/>
</dbReference>
<comment type="similarity">
    <text evidence="1 8 9 10">Belongs to the TRAFAC class TrmE-Era-EngA-EngB-Septin-like GTPase superfamily. EngA (Der) GTPase family.</text>
</comment>
<dbReference type="NCBIfam" id="TIGR03594">
    <property type="entry name" value="GTPase_EngA"/>
    <property type="match status" value="1"/>
</dbReference>
<dbReference type="PRINTS" id="PR00326">
    <property type="entry name" value="GTP1OBG"/>
</dbReference>
<feature type="binding site" evidence="8">
    <location>
        <begin position="307"/>
        <end position="310"/>
    </location>
    <ligand>
        <name>GTP</name>
        <dbReference type="ChEBI" id="CHEBI:37565"/>
        <label>2</label>
    </ligand>
</feature>